<evidence type="ECO:0000256" key="5">
    <source>
        <dbReference type="ARBA" id="ARBA00022801"/>
    </source>
</evidence>
<feature type="domain" description="Ubiquitin-like protease family profile" evidence="7">
    <location>
        <begin position="604"/>
        <end position="890"/>
    </location>
</feature>
<feature type="region of interest" description="Disordered" evidence="6">
    <location>
        <begin position="504"/>
        <end position="584"/>
    </location>
</feature>
<dbReference type="InterPro" id="IPR038765">
    <property type="entry name" value="Papain-like_cys_pep_sf"/>
</dbReference>
<proteinExistence type="inferred from homology"/>
<evidence type="ECO:0000313" key="8">
    <source>
        <dbReference type="EMBL" id="KAK8038132.1"/>
    </source>
</evidence>
<dbReference type="Pfam" id="PF02902">
    <property type="entry name" value="Peptidase_C48"/>
    <property type="match status" value="1"/>
</dbReference>
<evidence type="ECO:0000256" key="2">
    <source>
        <dbReference type="ARBA" id="ARBA00022553"/>
    </source>
</evidence>
<feature type="region of interest" description="Disordered" evidence="6">
    <location>
        <begin position="721"/>
        <end position="743"/>
    </location>
</feature>
<feature type="compositionally biased region" description="Basic and acidic residues" evidence="6">
    <location>
        <begin position="1135"/>
        <end position="1150"/>
    </location>
</feature>
<feature type="region of interest" description="Disordered" evidence="6">
    <location>
        <begin position="241"/>
        <end position="307"/>
    </location>
</feature>
<protein>
    <submittedName>
        <fullName evidence="8">Cysteine proteinase</fullName>
    </submittedName>
</protein>
<evidence type="ECO:0000256" key="3">
    <source>
        <dbReference type="ARBA" id="ARBA00022670"/>
    </source>
</evidence>
<keyword evidence="5" id="KW-0378">Hydrolase</keyword>
<keyword evidence="9" id="KW-1185">Reference proteome</keyword>
<feature type="region of interest" description="Disordered" evidence="6">
    <location>
        <begin position="156"/>
        <end position="193"/>
    </location>
</feature>
<keyword evidence="3" id="KW-0645">Protease</keyword>
<dbReference type="PANTHER" id="PTHR46896:SF3">
    <property type="entry name" value="FI06413P-RELATED"/>
    <property type="match status" value="1"/>
</dbReference>
<feature type="compositionally biased region" description="Basic and acidic residues" evidence="6">
    <location>
        <begin position="1163"/>
        <end position="1186"/>
    </location>
</feature>
<evidence type="ECO:0000256" key="4">
    <source>
        <dbReference type="ARBA" id="ARBA00022786"/>
    </source>
</evidence>
<feature type="compositionally biased region" description="Basic and acidic residues" evidence="6">
    <location>
        <begin position="1020"/>
        <end position="1036"/>
    </location>
</feature>
<feature type="compositionally biased region" description="Polar residues" evidence="6">
    <location>
        <begin position="95"/>
        <end position="119"/>
    </location>
</feature>
<comment type="similarity">
    <text evidence="1">Belongs to the peptidase C48 family.</text>
</comment>
<dbReference type="PROSITE" id="PS50600">
    <property type="entry name" value="ULP_PROTEASE"/>
    <property type="match status" value="1"/>
</dbReference>
<sequence length="1208" mass="133175">MDDEGPIEEHATPSPSPPPEDLRTATEKVIISTADTYANGKLGLGNDAYMTWDCPIQRYRDLGSPRRPVRAVREGKMNGVKKAWSKLTGFGAPTPVNTLDGNNSTRPSLSTSQPEQGITNLPPFKRQRLEETNGKNNDEVEEPYSGPFLEASFALREASPSASASQNEDSQRGKPYSPAITGVQGAHTKRGKHQPKEIIDLASDDGGTEEPIDLVRTRKLSHATVAADELSNRFMSRTGAKRTLDGLGRGGAGQSRMLAKHNMNGKRQRSSSVDELAGDSPSSKFHPSKRTAGHSSDEPQRGHITPIKFGLSANQATRKLPTPSKKMFSPLNRANHIITSMGLKVTRAVSGDYAYPSPAGDLHLPCVLRIHEVSHLLHPTDQQGSLLHQLAFMNVNLRTIKTLKFSDEPEHPIVYIFRAIAVGESSAPKLHIEFGSHNEMQSFKKWAQMARPESFPLKVLEESGDRLEREMVNLLTKAHRGSVIRGADVERSKLPDDLRLVEHNQEQRRQQQQKPTAPRTFTSHDTPRANPRIKDDMHPPMPQQRVEVIDPESPQSPAIRQTRAKRKLRSPSPPPPDLWTEKNPSWADQWRDSLIFPPTGKSRATVDLVDIPRLDQGQFLNDNLIIFYLRYLQHDLEMQRPDLAERIYFHNTFFYEKLKPTKSSAGINYDSVKAWTTKVDLFKKDFIVVPINEFSHWYIAIIYNAPKLDTTACKSPAVNSGVSHTEDLASNSGNVAGKQSTEQVTKSLGNTAGEVTNGIGHMSLNSSGSDPILAANGPSDISSNAKILVGQAGESLSVSGAEPRKPTKKANTGGKKHSPDEPKIITLDSLGVGHSPACRNLKDYLIKELRDKKGADMPDPGSLTMTAKGIPTQSNYCDCGLYLLGYVVQFLRDPDSFIRTLLMHEKIEWNIDAPALRNDIRTLLFKLQNEQIAREDKRVKAKKEAARIRRSRQARSPSGERISEAPASAQTTPVEADSSTIFPVRSDTKRGLVKSPSPATLARESVESPEIASAATTAPKEADVTILDEHKPKTPDRLVASPNKSDRSSSAATELEIETPRAMPSSNGTKGGSPREAIRQPAEDEITESEVERNMLAPLPETPARSLDKEPRALGGNGLPTGESDNPSAIFEVEIPSRARYEELQQEKQKQKAAVPSAHKHPKETPRKSHYFPERERIGGLQKGERVVAATPMPKKKIPEVVNVDDSD</sequence>
<feature type="region of interest" description="Disordered" evidence="6">
    <location>
        <begin position="936"/>
        <end position="1208"/>
    </location>
</feature>
<gene>
    <name evidence="8" type="ORF">PG994_014899</name>
</gene>
<evidence type="ECO:0000256" key="1">
    <source>
        <dbReference type="ARBA" id="ARBA00005234"/>
    </source>
</evidence>
<feature type="compositionally biased region" description="Basic and acidic residues" evidence="6">
    <location>
        <begin position="936"/>
        <end position="947"/>
    </location>
</feature>
<dbReference type="Proteomes" id="UP001480595">
    <property type="component" value="Unassembled WGS sequence"/>
</dbReference>
<keyword evidence="2" id="KW-0597">Phosphoprotein</keyword>
<dbReference type="GeneID" id="92099371"/>
<dbReference type="RefSeq" id="XP_066707984.1">
    <property type="nucleotide sequence ID" value="XM_066866308.1"/>
</dbReference>
<name>A0ABR1SUX9_9PEZI</name>
<accession>A0ABR1SUX9</accession>
<evidence type="ECO:0000259" key="7">
    <source>
        <dbReference type="PROSITE" id="PS50600"/>
    </source>
</evidence>
<dbReference type="InterPro" id="IPR003653">
    <property type="entry name" value="Peptidase_C48_C"/>
</dbReference>
<feature type="region of interest" description="Disordered" evidence="6">
    <location>
        <begin position="88"/>
        <end position="144"/>
    </location>
</feature>
<reference evidence="8 9" key="1">
    <citation type="submission" date="2023-01" db="EMBL/GenBank/DDBJ databases">
        <title>Analysis of 21 Apiospora genomes using comparative genomics revels a genus with tremendous synthesis potential of carbohydrate active enzymes and secondary metabolites.</title>
        <authorList>
            <person name="Sorensen T."/>
        </authorList>
    </citation>
    <scope>NUCLEOTIDE SEQUENCE [LARGE SCALE GENOMIC DNA]</scope>
    <source>
        <strain evidence="8 9">CBS 135458</strain>
    </source>
</reference>
<feature type="region of interest" description="Disordered" evidence="6">
    <location>
        <begin position="794"/>
        <end position="822"/>
    </location>
</feature>
<keyword evidence="4" id="KW-0833">Ubl conjugation pathway</keyword>
<dbReference type="SUPFAM" id="SSF54001">
    <property type="entry name" value="Cysteine proteinases"/>
    <property type="match status" value="1"/>
</dbReference>
<dbReference type="PANTHER" id="PTHR46896">
    <property type="entry name" value="SENTRIN-SPECIFIC PROTEASE"/>
    <property type="match status" value="1"/>
</dbReference>
<feature type="region of interest" description="Disordered" evidence="6">
    <location>
        <begin position="1"/>
        <end position="23"/>
    </location>
</feature>
<comment type="caution">
    <text evidence="8">The sequence shown here is derived from an EMBL/GenBank/DDBJ whole genome shotgun (WGS) entry which is preliminary data.</text>
</comment>
<evidence type="ECO:0000256" key="6">
    <source>
        <dbReference type="SAM" id="MobiDB-lite"/>
    </source>
</evidence>
<feature type="compositionally biased region" description="Polar residues" evidence="6">
    <location>
        <begin position="968"/>
        <end position="981"/>
    </location>
</feature>
<dbReference type="InterPro" id="IPR057501">
    <property type="entry name" value="DeUb_enz_PH"/>
</dbReference>
<dbReference type="Gene3D" id="3.40.395.10">
    <property type="entry name" value="Adenoviral Proteinase, Chain A"/>
    <property type="match status" value="1"/>
</dbReference>
<dbReference type="Pfam" id="PF25424">
    <property type="entry name" value="PH_35"/>
    <property type="match status" value="1"/>
</dbReference>
<organism evidence="8 9">
    <name type="scientific">Apiospora phragmitis</name>
    <dbReference type="NCBI Taxonomy" id="2905665"/>
    <lineage>
        <taxon>Eukaryota</taxon>
        <taxon>Fungi</taxon>
        <taxon>Dikarya</taxon>
        <taxon>Ascomycota</taxon>
        <taxon>Pezizomycotina</taxon>
        <taxon>Sordariomycetes</taxon>
        <taxon>Xylariomycetidae</taxon>
        <taxon>Amphisphaeriales</taxon>
        <taxon>Apiosporaceae</taxon>
        <taxon>Apiospora</taxon>
    </lineage>
</organism>
<dbReference type="EMBL" id="JAQQWL010000016">
    <property type="protein sequence ID" value="KAK8038132.1"/>
    <property type="molecule type" value="Genomic_DNA"/>
</dbReference>
<dbReference type="InterPro" id="IPR051947">
    <property type="entry name" value="Sentrin-specific_protease"/>
</dbReference>
<evidence type="ECO:0000313" key="9">
    <source>
        <dbReference type="Proteomes" id="UP001480595"/>
    </source>
</evidence>
<feature type="compositionally biased region" description="Basic and acidic residues" evidence="6">
    <location>
        <begin position="127"/>
        <end position="138"/>
    </location>
</feature>